<dbReference type="EMBL" id="JAWIIV010000037">
    <property type="protein sequence ID" value="MEC4722813.1"/>
    <property type="molecule type" value="Genomic_DNA"/>
</dbReference>
<protein>
    <submittedName>
        <fullName evidence="2">Tryptophan 7-halogenase</fullName>
    </submittedName>
</protein>
<accession>A0ABU6JGL7</accession>
<dbReference type="PANTHER" id="PTHR42685">
    <property type="entry name" value="GERANYLGERANYL DIPHOSPHATE REDUCTASE"/>
    <property type="match status" value="1"/>
</dbReference>
<reference evidence="2 3" key="1">
    <citation type="submission" date="2023-10" db="EMBL/GenBank/DDBJ databases">
        <title>Noviherbaspirillum sp. CPCC 100848 genome assembly.</title>
        <authorList>
            <person name="Li X.Y."/>
            <person name="Fang X.M."/>
        </authorList>
    </citation>
    <scope>NUCLEOTIDE SEQUENCE [LARGE SCALE GENOMIC DNA]</scope>
    <source>
        <strain evidence="2 3">CPCC 100848</strain>
    </source>
</reference>
<dbReference type="PRINTS" id="PR00420">
    <property type="entry name" value="RNGMNOXGNASE"/>
</dbReference>
<proteinExistence type="predicted"/>
<name>A0ABU6JGL7_9BURK</name>
<sequence>MKSRNAIVVIGSGPAGAITAALLRRYGYDVTVVGRVRSQPCWEGMSIRALDGLANAGLTLNLRTDLTAARRYSWWNGSLNLVNVEYLVERRQMDLALQRALTARGVNVVDGYVTHHSVQDGGCVVAVEGKCGRVSELFANFLVIAHGRRGGKHIVIDQMPVSVMLGRLFSARLGKEAFTVTESFEDGWGWATWNGDGKLNVNITMDGDLAGSADCEYLFTTYAQRSPEISKLITSGAVPLTQVTARGSRPNLNADLISSTHIRVGDAAYTVDPLSGNGMYEAVSGGYAAVPVINTLLQKRADSLIAMQYYQDRARAIFRQRLDAGADIYKRESRWNSDFWRKRAINGGQAFGTTTTVDRGSFISQPVVEDGFILSRDVFISAAHPRGIRFVNGIDLAVLHKTVLANGSADIAMLTTQLSKGVKDITAALSLLVQNGLYENGLNS</sequence>
<dbReference type="Gene3D" id="3.30.9.100">
    <property type="match status" value="1"/>
</dbReference>
<organism evidence="2 3">
    <name type="scientific">Noviherbaspirillum album</name>
    <dbReference type="NCBI Taxonomy" id="3080276"/>
    <lineage>
        <taxon>Bacteria</taxon>
        <taxon>Pseudomonadati</taxon>
        <taxon>Pseudomonadota</taxon>
        <taxon>Betaproteobacteria</taxon>
        <taxon>Burkholderiales</taxon>
        <taxon>Oxalobacteraceae</taxon>
        <taxon>Noviherbaspirillum</taxon>
    </lineage>
</organism>
<dbReference type="InterPro" id="IPR002938">
    <property type="entry name" value="FAD-bd"/>
</dbReference>
<dbReference type="InterPro" id="IPR050407">
    <property type="entry name" value="Geranylgeranyl_reductase"/>
</dbReference>
<dbReference type="Pfam" id="PF01494">
    <property type="entry name" value="FAD_binding_3"/>
    <property type="match status" value="1"/>
</dbReference>
<evidence type="ECO:0000313" key="2">
    <source>
        <dbReference type="EMBL" id="MEC4722813.1"/>
    </source>
</evidence>
<dbReference type="InterPro" id="IPR036188">
    <property type="entry name" value="FAD/NAD-bd_sf"/>
</dbReference>
<dbReference type="Proteomes" id="UP001352263">
    <property type="component" value="Unassembled WGS sequence"/>
</dbReference>
<evidence type="ECO:0000313" key="3">
    <source>
        <dbReference type="Proteomes" id="UP001352263"/>
    </source>
</evidence>
<gene>
    <name evidence="2" type="ORF">RY831_27005</name>
</gene>
<comment type="caution">
    <text evidence="2">The sequence shown here is derived from an EMBL/GenBank/DDBJ whole genome shotgun (WGS) entry which is preliminary data.</text>
</comment>
<feature type="domain" description="FAD-binding" evidence="1">
    <location>
        <begin position="7"/>
        <end position="316"/>
    </location>
</feature>
<dbReference type="SUPFAM" id="SSF51905">
    <property type="entry name" value="FAD/NAD(P)-binding domain"/>
    <property type="match status" value="1"/>
</dbReference>
<dbReference type="PANTHER" id="PTHR42685:SF22">
    <property type="entry name" value="CONDITIONED MEDIUM FACTOR RECEPTOR 1"/>
    <property type="match status" value="1"/>
</dbReference>
<evidence type="ECO:0000259" key="1">
    <source>
        <dbReference type="Pfam" id="PF01494"/>
    </source>
</evidence>
<dbReference type="RefSeq" id="WP_326509473.1">
    <property type="nucleotide sequence ID" value="NZ_JAWIIV010000037.1"/>
</dbReference>
<dbReference type="Gene3D" id="3.50.50.60">
    <property type="entry name" value="FAD/NAD(P)-binding domain"/>
    <property type="match status" value="1"/>
</dbReference>
<keyword evidence="3" id="KW-1185">Reference proteome</keyword>